<comment type="caution">
    <text evidence="2">The sequence shown here is derived from an EMBL/GenBank/DDBJ whole genome shotgun (WGS) entry which is preliminary data.</text>
</comment>
<keyword evidence="3" id="KW-1185">Reference proteome</keyword>
<proteinExistence type="predicted"/>
<name>A0A196SB60_BLAHN</name>
<sequence length="263" mass="28617">MSNPIDIEGTIHTARMQCMRGDREGALKNYQTVIDSISSVMGRMSPDQQLQAARTMNMYMEEAHAIQEQMVRESSAASGVYDMNAAVPVPNEPPRTTPDGLASIGQAFSDIGREAQALNEKYKITETCGKVVSDVVTKTNDFFHSPEVEQRSAEIQRGIQEWDRQNHVSESIASAFNVMTETIASAFNSLVPNAVVTNPNAVNPSSSVVNPNPVNVATPNPMDAVNMSGYQPIQMNAAQPQSTNPPTTTPVIDAKDPHHFDVE</sequence>
<feature type="compositionally biased region" description="Basic and acidic residues" evidence="1">
    <location>
        <begin position="253"/>
        <end position="263"/>
    </location>
</feature>
<feature type="compositionally biased region" description="Low complexity" evidence="1">
    <location>
        <begin position="239"/>
        <end position="250"/>
    </location>
</feature>
<evidence type="ECO:0000313" key="2">
    <source>
        <dbReference type="EMBL" id="OAO14258.1"/>
    </source>
</evidence>
<gene>
    <name evidence="2" type="ORF">AV274_4059</name>
</gene>
<reference evidence="2 3" key="1">
    <citation type="submission" date="2016-05" db="EMBL/GenBank/DDBJ databases">
        <title>Nuclear genome of Blastocystis sp. subtype 1 NandII.</title>
        <authorList>
            <person name="Gentekaki E."/>
            <person name="Curtis B."/>
            <person name="Stairs C."/>
            <person name="Eme L."/>
            <person name="Herman E."/>
            <person name="Klimes V."/>
            <person name="Arias M.C."/>
            <person name="Elias M."/>
            <person name="Hilliou F."/>
            <person name="Klute M."/>
            <person name="Malik S.-B."/>
            <person name="Pightling A."/>
            <person name="Rachubinski R."/>
            <person name="Salas D."/>
            <person name="Schlacht A."/>
            <person name="Suga H."/>
            <person name="Archibald J."/>
            <person name="Ball S.G."/>
            <person name="Clark G."/>
            <person name="Dacks J."/>
            <person name="Van Der Giezen M."/>
            <person name="Tsaousis A."/>
            <person name="Roger A."/>
        </authorList>
    </citation>
    <scope>NUCLEOTIDE SEQUENCE [LARGE SCALE GENOMIC DNA]</scope>
    <source>
        <strain evidence="3">ATCC 50177 / NandII</strain>
    </source>
</reference>
<protein>
    <submittedName>
        <fullName evidence="2">Uncharacterized protein</fullName>
    </submittedName>
</protein>
<dbReference type="AlphaFoldDB" id="A0A196SB60"/>
<evidence type="ECO:0000256" key="1">
    <source>
        <dbReference type="SAM" id="MobiDB-lite"/>
    </source>
</evidence>
<dbReference type="EMBL" id="LXWW01000272">
    <property type="protein sequence ID" value="OAO14258.1"/>
    <property type="molecule type" value="Genomic_DNA"/>
</dbReference>
<accession>A0A196SB60</accession>
<evidence type="ECO:0000313" key="3">
    <source>
        <dbReference type="Proteomes" id="UP000078348"/>
    </source>
</evidence>
<dbReference type="Proteomes" id="UP000078348">
    <property type="component" value="Unassembled WGS sequence"/>
</dbReference>
<feature type="region of interest" description="Disordered" evidence="1">
    <location>
        <begin position="236"/>
        <end position="263"/>
    </location>
</feature>
<organism evidence="2 3">
    <name type="scientific">Blastocystis sp. subtype 1 (strain ATCC 50177 / NandII)</name>
    <dbReference type="NCBI Taxonomy" id="478820"/>
    <lineage>
        <taxon>Eukaryota</taxon>
        <taxon>Sar</taxon>
        <taxon>Stramenopiles</taxon>
        <taxon>Bigyra</taxon>
        <taxon>Opalozoa</taxon>
        <taxon>Opalinata</taxon>
        <taxon>Blastocystidae</taxon>
        <taxon>Blastocystis</taxon>
    </lineage>
</organism>